<evidence type="ECO:0000313" key="1">
    <source>
        <dbReference type="EMBL" id="CAA0124322.1"/>
    </source>
</evidence>
<proteinExistence type="predicted"/>
<dbReference type="Proteomes" id="UP000441399">
    <property type="component" value="Unassembled WGS sequence"/>
</dbReference>
<sequence length="118" mass="13459">MNSQIPDLHHAILGMLSTLAQQPQTIAKQIGAQQIDDVIYLDSDNSWHFTLEGLYQVFGLQHGSHFKTDELQNLDFNTFRQCLYKNPTNTLLSEIGLIVDIAEESPITSTHCYRLREI</sequence>
<dbReference type="OrthoDB" id="9862591at2"/>
<organism evidence="1 2">
    <name type="scientific">BD1-7 clade bacterium</name>
    <dbReference type="NCBI Taxonomy" id="2029982"/>
    <lineage>
        <taxon>Bacteria</taxon>
        <taxon>Pseudomonadati</taxon>
        <taxon>Pseudomonadota</taxon>
        <taxon>Gammaproteobacteria</taxon>
        <taxon>Cellvibrionales</taxon>
        <taxon>Spongiibacteraceae</taxon>
        <taxon>BD1-7 clade</taxon>
    </lineage>
</organism>
<reference evidence="1 2" key="1">
    <citation type="submission" date="2019-11" db="EMBL/GenBank/DDBJ databases">
        <authorList>
            <person name="Holert J."/>
        </authorList>
    </citation>
    <scope>NUCLEOTIDE SEQUENCE [LARGE SCALE GENOMIC DNA]</scope>
    <source>
        <strain evidence="1">SB11_3</strain>
    </source>
</reference>
<evidence type="ECO:0000313" key="2">
    <source>
        <dbReference type="Proteomes" id="UP000441399"/>
    </source>
</evidence>
<name>A0A5S9QYZ7_9GAMM</name>
<dbReference type="AlphaFoldDB" id="A0A5S9QYZ7"/>
<accession>A0A5S9QYZ7</accession>
<gene>
    <name evidence="1" type="ORF">OPDIPICF_03064</name>
</gene>
<protein>
    <submittedName>
        <fullName evidence="1">Uncharacterized protein</fullName>
    </submittedName>
</protein>
<dbReference type="EMBL" id="CACSIO010000060">
    <property type="protein sequence ID" value="CAA0124322.1"/>
    <property type="molecule type" value="Genomic_DNA"/>
</dbReference>
<keyword evidence="2" id="KW-1185">Reference proteome</keyword>